<dbReference type="SUPFAM" id="SSF53756">
    <property type="entry name" value="UDP-Glycosyltransferase/glycogen phosphorylase"/>
    <property type="match status" value="1"/>
</dbReference>
<dbReference type="PANTHER" id="PTHR37316">
    <property type="entry name" value="TEICHOIC ACID GLYCEROL-PHOSPHATE PRIMASE"/>
    <property type="match status" value="1"/>
</dbReference>
<dbReference type="GO" id="GO:0047355">
    <property type="term" value="F:CDP-glycerol glycerophosphotransferase activity"/>
    <property type="evidence" value="ECO:0007669"/>
    <property type="project" value="InterPro"/>
</dbReference>
<protein>
    <recommendedName>
        <fullName evidence="3">CDP-glycerol--glycerophosphate glycerophosphotransferase</fullName>
    </recommendedName>
</protein>
<evidence type="ECO:0008006" key="3">
    <source>
        <dbReference type="Google" id="ProtNLM"/>
    </source>
</evidence>
<dbReference type="Gene3D" id="3.40.50.12580">
    <property type="match status" value="1"/>
</dbReference>
<sequence>MPRKLIYLYKVFLRFLFDVPLYIRALLLIRNARHKNNMSVLAEIATTNEFFYLLPVLKKLCEDNAAIIFFCRAGLRGALSELRDSFFVSTPPFILDISWIRKFPEVDFYLNATLSYDIVVPARAKYKINFPHTTTAKNKDIFSPAIGKISDSFNSGPAYETDLLNYCKENNIKQIPRMHAVGVPRTDALFDHTIDRERFLSGVGLDPNKRTVMYAPTWNQDASLMSWIEHILEIPEKHNVNLIVKIHPGMYINPKNKKSSGGVDWKTFFAQERLMKKGIINVYNEDSVDYVMASDIGITDMSTIWTEFFILHKHMVFIHMEEFFKNHGLSSLGDFRERCGYMVSDIGALDKVLDDIFSGNLPVKTDQALEKLISYNAGGATKATVDKLKELYEAK</sequence>
<accession>A0A1F5WYD9</accession>
<comment type="caution">
    <text evidence="1">The sequence shown here is derived from an EMBL/GenBank/DDBJ whole genome shotgun (WGS) entry which is preliminary data.</text>
</comment>
<dbReference type="InterPro" id="IPR043148">
    <property type="entry name" value="TagF_C"/>
</dbReference>
<dbReference type="PANTHER" id="PTHR37316:SF3">
    <property type="entry name" value="TEICHOIC ACID GLYCEROL-PHOSPHATE TRANSFERASE"/>
    <property type="match status" value="1"/>
</dbReference>
<gene>
    <name evidence="1" type="ORF">A2930_01755</name>
</gene>
<dbReference type="InterPro" id="IPR051612">
    <property type="entry name" value="Teichoic_Acid_Biosynth"/>
</dbReference>
<dbReference type="Pfam" id="PF04464">
    <property type="entry name" value="Glyphos_transf"/>
    <property type="match status" value="1"/>
</dbReference>
<evidence type="ECO:0000313" key="1">
    <source>
        <dbReference type="EMBL" id="OGF80675.1"/>
    </source>
</evidence>
<dbReference type="InterPro" id="IPR007554">
    <property type="entry name" value="Glycerophosphate_synth"/>
</dbReference>
<dbReference type="STRING" id="1798351.A2930_01755"/>
<dbReference type="AlphaFoldDB" id="A0A1F5WYD9"/>
<dbReference type="EMBL" id="MFID01000031">
    <property type="protein sequence ID" value="OGF80675.1"/>
    <property type="molecule type" value="Genomic_DNA"/>
</dbReference>
<dbReference type="Proteomes" id="UP000178114">
    <property type="component" value="Unassembled WGS sequence"/>
</dbReference>
<evidence type="ECO:0000313" key="2">
    <source>
        <dbReference type="Proteomes" id="UP000178114"/>
    </source>
</evidence>
<name>A0A1F5WYD9_9BACT</name>
<reference evidence="1 2" key="1">
    <citation type="journal article" date="2016" name="Nat. Commun.">
        <title>Thousands of microbial genomes shed light on interconnected biogeochemical processes in an aquifer system.</title>
        <authorList>
            <person name="Anantharaman K."/>
            <person name="Brown C.T."/>
            <person name="Hug L.A."/>
            <person name="Sharon I."/>
            <person name="Castelle C.J."/>
            <person name="Probst A.J."/>
            <person name="Thomas B.C."/>
            <person name="Singh A."/>
            <person name="Wilkins M.J."/>
            <person name="Karaoz U."/>
            <person name="Brodie E.L."/>
            <person name="Williams K.H."/>
            <person name="Hubbard S.S."/>
            <person name="Banfield J.F."/>
        </authorList>
    </citation>
    <scope>NUCLEOTIDE SEQUENCE [LARGE SCALE GENOMIC DNA]</scope>
</reference>
<organism evidence="1 2">
    <name type="scientific">Candidatus Giovannonibacteria bacterium RIFCSPLOWO2_01_FULL_45_34</name>
    <dbReference type="NCBI Taxonomy" id="1798351"/>
    <lineage>
        <taxon>Bacteria</taxon>
        <taxon>Candidatus Giovannoniibacteriota</taxon>
    </lineage>
</organism>
<dbReference type="GO" id="GO:0016020">
    <property type="term" value="C:membrane"/>
    <property type="evidence" value="ECO:0007669"/>
    <property type="project" value="InterPro"/>
</dbReference>
<proteinExistence type="predicted"/>